<reference evidence="1" key="1">
    <citation type="submission" date="2020-10" db="EMBL/GenBank/DDBJ databases">
        <title>Sequencing the genomes of 1000 actinobacteria strains.</title>
        <authorList>
            <person name="Klenk H.-P."/>
        </authorList>
    </citation>
    <scope>NUCLEOTIDE SEQUENCE</scope>
    <source>
        <strain evidence="1">DSM 45354</strain>
    </source>
</reference>
<accession>A0A927MRJ0</accession>
<dbReference type="EMBL" id="JADBEM010000001">
    <property type="protein sequence ID" value="MBE1605570.1"/>
    <property type="molecule type" value="Genomic_DNA"/>
</dbReference>
<evidence type="ECO:0000313" key="2">
    <source>
        <dbReference type="Proteomes" id="UP000638648"/>
    </source>
</evidence>
<sequence>MFLTLLRIEAAASLSVVSGPDSIAALDRVNFAAAYDRSIRPVKTRVEEQVKLAEVMLISHFKPPYNEHHLKDFVTQTNSVTENLRLDAYTNALCLMNSPAGLRFGSEGTSYRRCHVIASEVPSKSSMRTIVGAAAESLMGAIAGELNLSVDLLEHGPWAMMHLWNAIAPPQSPAVSRMLADGGIQHAVFRRLSQ</sequence>
<evidence type="ECO:0000313" key="1">
    <source>
        <dbReference type="EMBL" id="MBE1605570.1"/>
    </source>
</evidence>
<name>A0A927MRJ0_9ACTN</name>
<organism evidence="1 2">
    <name type="scientific">Actinopolymorpha pittospori</name>
    <dbReference type="NCBI Taxonomy" id="648752"/>
    <lineage>
        <taxon>Bacteria</taxon>
        <taxon>Bacillati</taxon>
        <taxon>Actinomycetota</taxon>
        <taxon>Actinomycetes</taxon>
        <taxon>Propionibacteriales</taxon>
        <taxon>Actinopolymorphaceae</taxon>
        <taxon>Actinopolymorpha</taxon>
    </lineage>
</organism>
<dbReference type="Proteomes" id="UP000638648">
    <property type="component" value="Unassembled WGS sequence"/>
</dbReference>
<dbReference type="AlphaFoldDB" id="A0A927MRJ0"/>
<gene>
    <name evidence="1" type="ORF">HEB94_002418</name>
</gene>
<dbReference type="RefSeq" id="WP_192749889.1">
    <property type="nucleotide sequence ID" value="NZ_BAABJL010000231.1"/>
</dbReference>
<protein>
    <submittedName>
        <fullName evidence="1">Uncharacterized protein</fullName>
    </submittedName>
</protein>
<comment type="caution">
    <text evidence="1">The sequence shown here is derived from an EMBL/GenBank/DDBJ whole genome shotgun (WGS) entry which is preliminary data.</text>
</comment>
<proteinExistence type="predicted"/>
<keyword evidence="2" id="KW-1185">Reference proteome</keyword>